<evidence type="ECO:0000256" key="4">
    <source>
        <dbReference type="ARBA" id="ARBA00023163"/>
    </source>
</evidence>
<evidence type="ECO:0000259" key="5">
    <source>
        <dbReference type="PROSITE" id="PS50931"/>
    </source>
</evidence>
<evidence type="ECO:0000256" key="3">
    <source>
        <dbReference type="ARBA" id="ARBA00023125"/>
    </source>
</evidence>
<dbReference type="PROSITE" id="PS50931">
    <property type="entry name" value="HTH_LYSR"/>
    <property type="match status" value="1"/>
</dbReference>
<protein>
    <submittedName>
        <fullName evidence="6">Transcriptional regulator IlvY</fullName>
    </submittedName>
</protein>
<dbReference type="Pfam" id="PF03466">
    <property type="entry name" value="LysR_substrate"/>
    <property type="match status" value="1"/>
</dbReference>
<keyword evidence="4" id="KW-0804">Transcription</keyword>
<comment type="caution">
    <text evidence="6">The sequence shown here is derived from an EMBL/GenBank/DDBJ whole genome shotgun (WGS) entry which is preliminary data.</text>
</comment>
<gene>
    <name evidence="6" type="primary">ilvY</name>
    <name evidence="6" type="ORF">GCM10007916_04210</name>
</gene>
<dbReference type="Pfam" id="PF00126">
    <property type="entry name" value="HTH_1"/>
    <property type="match status" value="1"/>
</dbReference>
<proteinExistence type="inferred from homology"/>
<dbReference type="PANTHER" id="PTHR30126">
    <property type="entry name" value="HTH-TYPE TRANSCRIPTIONAL REGULATOR"/>
    <property type="match status" value="1"/>
</dbReference>
<dbReference type="InterPro" id="IPR036390">
    <property type="entry name" value="WH_DNA-bd_sf"/>
</dbReference>
<sequence>MDIKSLQLFLHLSQSLHFGKTAQAMHVSPSTLSRCIQRLEDELGSALLVRDNRSVTLTSAGNLFRLYAQQQIEQWQRLKLELKASNNELEGQVNIYCSVTAAYSHLPPILDRFRRLHPKIEIKLNTGDSAVAVDQVLQEQVDFAITAYPDNFPVGLHFKKMAEIPLSIIAPTITCALTPLVNQTNIDWKHIPFILPEHGAVRRRFDNWFRKFKVGKPHIYATVAGHEALLSMVALGCGVGIAPNVVIETSPVRERVKSLVSESSIQSFDLGVCCNKKRLQEPLINAFISCVET</sequence>
<dbReference type="InterPro" id="IPR000847">
    <property type="entry name" value="LysR_HTH_N"/>
</dbReference>
<keyword evidence="2" id="KW-0805">Transcription regulation</keyword>
<name>A0ABQ6DW76_9GAMM</name>
<dbReference type="InterPro" id="IPR005119">
    <property type="entry name" value="LysR_subst-bd"/>
</dbReference>
<dbReference type="NCBIfam" id="NF008722">
    <property type="entry name" value="PRK11716.1"/>
    <property type="match status" value="1"/>
</dbReference>
<dbReference type="SUPFAM" id="SSF46785">
    <property type="entry name" value="Winged helix' DNA-binding domain"/>
    <property type="match status" value="1"/>
</dbReference>
<evidence type="ECO:0000313" key="6">
    <source>
        <dbReference type="EMBL" id="GLS89354.1"/>
    </source>
</evidence>
<dbReference type="RefSeq" id="WP_284202473.1">
    <property type="nucleotide sequence ID" value="NZ_BSPQ01000001.1"/>
</dbReference>
<dbReference type="EMBL" id="BSPQ01000001">
    <property type="protein sequence ID" value="GLS89354.1"/>
    <property type="molecule type" value="Genomic_DNA"/>
</dbReference>
<feature type="domain" description="HTH lysR-type" evidence="5">
    <location>
        <begin position="1"/>
        <end position="58"/>
    </location>
</feature>
<organism evidence="6 7">
    <name type="scientific">Psychromonas marina</name>
    <dbReference type="NCBI Taxonomy" id="88364"/>
    <lineage>
        <taxon>Bacteria</taxon>
        <taxon>Pseudomonadati</taxon>
        <taxon>Pseudomonadota</taxon>
        <taxon>Gammaproteobacteria</taxon>
        <taxon>Alteromonadales</taxon>
        <taxon>Psychromonadaceae</taxon>
        <taxon>Psychromonas</taxon>
    </lineage>
</organism>
<accession>A0ABQ6DW76</accession>
<evidence type="ECO:0000313" key="7">
    <source>
        <dbReference type="Proteomes" id="UP001157353"/>
    </source>
</evidence>
<reference evidence="7" key="1">
    <citation type="journal article" date="2019" name="Int. J. Syst. Evol. Microbiol.">
        <title>The Global Catalogue of Microorganisms (GCM) 10K type strain sequencing project: providing services to taxonomists for standard genome sequencing and annotation.</title>
        <authorList>
            <consortium name="The Broad Institute Genomics Platform"/>
            <consortium name="The Broad Institute Genome Sequencing Center for Infectious Disease"/>
            <person name="Wu L."/>
            <person name="Ma J."/>
        </authorList>
    </citation>
    <scope>NUCLEOTIDE SEQUENCE [LARGE SCALE GENOMIC DNA]</scope>
    <source>
        <strain evidence="7">NBRC 103166</strain>
    </source>
</reference>
<dbReference type="Proteomes" id="UP001157353">
    <property type="component" value="Unassembled WGS sequence"/>
</dbReference>
<dbReference type="Gene3D" id="1.10.10.10">
    <property type="entry name" value="Winged helix-like DNA-binding domain superfamily/Winged helix DNA-binding domain"/>
    <property type="match status" value="1"/>
</dbReference>
<dbReference type="Gene3D" id="3.40.190.290">
    <property type="match status" value="1"/>
</dbReference>
<evidence type="ECO:0000256" key="2">
    <source>
        <dbReference type="ARBA" id="ARBA00023015"/>
    </source>
</evidence>
<dbReference type="SUPFAM" id="SSF53850">
    <property type="entry name" value="Periplasmic binding protein-like II"/>
    <property type="match status" value="1"/>
</dbReference>
<evidence type="ECO:0000256" key="1">
    <source>
        <dbReference type="ARBA" id="ARBA00009437"/>
    </source>
</evidence>
<dbReference type="PANTHER" id="PTHR30126:SF81">
    <property type="entry name" value="HTH-TYPE TRANSCRIPTIONAL REGULATOR ILVY"/>
    <property type="match status" value="1"/>
</dbReference>
<comment type="similarity">
    <text evidence="1">Belongs to the LysR transcriptional regulatory family.</text>
</comment>
<dbReference type="InterPro" id="IPR037404">
    <property type="entry name" value="IlvY_PBP2"/>
</dbReference>
<dbReference type="InterPro" id="IPR036388">
    <property type="entry name" value="WH-like_DNA-bd_sf"/>
</dbReference>
<keyword evidence="3" id="KW-0238">DNA-binding</keyword>
<dbReference type="CDD" id="cd08430">
    <property type="entry name" value="PBP2_IlvY"/>
    <property type="match status" value="1"/>
</dbReference>
<keyword evidence="7" id="KW-1185">Reference proteome</keyword>